<sequence>MPKASYSLTNVQKQELCNWIRNLRMPDGYASNISHCVKGDCEFYRMKSHDCHIFIQRLLSIAFKELLPKPIWEALIELSHFFRDICSTVLRVKDMEQLEQNIVVTLCKLEKIFQSGFFDSIEHLSVHLAYEAKVGGPMQYRWIYPFER</sequence>
<gene>
    <name evidence="2" type="ORF">OLEA9_A015766</name>
</gene>
<dbReference type="InterPro" id="IPR025452">
    <property type="entry name" value="DUF4218"/>
</dbReference>
<dbReference type="OrthoDB" id="1726731at2759"/>
<comment type="caution">
    <text evidence="2">The sequence shown here is derived from an EMBL/GenBank/DDBJ whole genome shotgun (WGS) entry which is preliminary data.</text>
</comment>
<evidence type="ECO:0000313" key="3">
    <source>
        <dbReference type="Proteomes" id="UP000594638"/>
    </source>
</evidence>
<dbReference type="Pfam" id="PF13960">
    <property type="entry name" value="DUF4218"/>
    <property type="match status" value="1"/>
</dbReference>
<dbReference type="AlphaFoldDB" id="A0A8S0V8M8"/>
<protein>
    <recommendedName>
        <fullName evidence="1">DUF4218 domain-containing protein</fullName>
    </recommendedName>
</protein>
<proteinExistence type="predicted"/>
<keyword evidence="3" id="KW-1185">Reference proteome</keyword>
<name>A0A8S0V8M8_OLEEU</name>
<dbReference type="PANTHER" id="PTHR48258:SF4">
    <property type="entry name" value="DUF4216 DOMAIN-CONTAINING PROTEIN"/>
    <property type="match status" value="1"/>
</dbReference>
<evidence type="ECO:0000259" key="1">
    <source>
        <dbReference type="Pfam" id="PF13960"/>
    </source>
</evidence>
<dbReference type="PANTHER" id="PTHR48258">
    <property type="entry name" value="DUF4218 DOMAIN-CONTAINING PROTEIN-RELATED"/>
    <property type="match status" value="1"/>
</dbReference>
<evidence type="ECO:0000313" key="2">
    <source>
        <dbReference type="EMBL" id="CAA3029814.1"/>
    </source>
</evidence>
<dbReference type="Gramene" id="OE9A015766T1">
    <property type="protein sequence ID" value="OE9A015766C1"/>
    <property type="gene ID" value="OE9A015766"/>
</dbReference>
<feature type="domain" description="DUF4218" evidence="1">
    <location>
        <begin position="85"/>
        <end position="148"/>
    </location>
</feature>
<dbReference type="Proteomes" id="UP000594638">
    <property type="component" value="Unassembled WGS sequence"/>
</dbReference>
<organism evidence="2 3">
    <name type="scientific">Olea europaea subsp. europaea</name>
    <dbReference type="NCBI Taxonomy" id="158383"/>
    <lineage>
        <taxon>Eukaryota</taxon>
        <taxon>Viridiplantae</taxon>
        <taxon>Streptophyta</taxon>
        <taxon>Embryophyta</taxon>
        <taxon>Tracheophyta</taxon>
        <taxon>Spermatophyta</taxon>
        <taxon>Magnoliopsida</taxon>
        <taxon>eudicotyledons</taxon>
        <taxon>Gunneridae</taxon>
        <taxon>Pentapetalae</taxon>
        <taxon>asterids</taxon>
        <taxon>lamiids</taxon>
        <taxon>Lamiales</taxon>
        <taxon>Oleaceae</taxon>
        <taxon>Oleeae</taxon>
        <taxon>Olea</taxon>
    </lineage>
</organism>
<dbReference type="EMBL" id="CACTIH010009331">
    <property type="protein sequence ID" value="CAA3029814.1"/>
    <property type="molecule type" value="Genomic_DNA"/>
</dbReference>
<reference evidence="2 3" key="1">
    <citation type="submission" date="2019-12" db="EMBL/GenBank/DDBJ databases">
        <authorList>
            <person name="Alioto T."/>
            <person name="Alioto T."/>
            <person name="Gomez Garrido J."/>
        </authorList>
    </citation>
    <scope>NUCLEOTIDE SEQUENCE [LARGE SCALE GENOMIC DNA]</scope>
</reference>
<accession>A0A8S0V8M8</accession>